<evidence type="ECO:0000313" key="8">
    <source>
        <dbReference type="Proteomes" id="UP000515291"/>
    </source>
</evidence>
<name>A0A7G6U7Z6_9BRAD</name>
<keyword evidence="4" id="KW-0560">Oxidoreductase</keyword>
<evidence type="ECO:0000256" key="4">
    <source>
        <dbReference type="ARBA" id="ARBA00023002"/>
    </source>
</evidence>
<comment type="subcellular location">
    <subcellularLocation>
        <location evidence="1">Endomembrane system</location>
        <topology evidence="1">Multi-pass membrane protein</topology>
    </subcellularLocation>
</comment>
<keyword evidence="3" id="KW-1133">Transmembrane helix</keyword>
<dbReference type="GO" id="GO:0005506">
    <property type="term" value="F:iron ion binding"/>
    <property type="evidence" value="ECO:0007669"/>
    <property type="project" value="InterPro"/>
</dbReference>
<dbReference type="GO" id="GO:0012505">
    <property type="term" value="C:endomembrane system"/>
    <property type="evidence" value="ECO:0007669"/>
    <property type="project" value="UniProtKB-SubCell"/>
</dbReference>
<dbReference type="AlphaFoldDB" id="A0A7G6U7Z6"/>
<dbReference type="GO" id="GO:0016020">
    <property type="term" value="C:membrane"/>
    <property type="evidence" value="ECO:0007669"/>
    <property type="project" value="GOC"/>
</dbReference>
<dbReference type="PANTHER" id="PTHR21624:SF1">
    <property type="entry name" value="ALKYLGLYCEROL MONOOXYGENASE"/>
    <property type="match status" value="1"/>
</dbReference>
<evidence type="ECO:0000256" key="2">
    <source>
        <dbReference type="ARBA" id="ARBA00022692"/>
    </source>
</evidence>
<evidence type="ECO:0000256" key="5">
    <source>
        <dbReference type="ARBA" id="ARBA00023098"/>
    </source>
</evidence>
<evidence type="ECO:0000256" key="1">
    <source>
        <dbReference type="ARBA" id="ARBA00004127"/>
    </source>
</evidence>
<dbReference type="RefSeq" id="WP_089263571.1">
    <property type="nucleotide sequence ID" value="NZ_CP050292.1"/>
</dbReference>
<protein>
    <submittedName>
        <fullName evidence="7">Sterol desaturase family protein</fullName>
    </submittedName>
</protein>
<dbReference type="Pfam" id="PF04116">
    <property type="entry name" value="FA_hydroxylase"/>
    <property type="match status" value="1"/>
</dbReference>
<evidence type="ECO:0000313" key="7">
    <source>
        <dbReference type="EMBL" id="QND75128.1"/>
    </source>
</evidence>
<dbReference type="KEGG" id="trb:HB776_30875"/>
<keyword evidence="2" id="KW-0812">Transmembrane</keyword>
<sequence length="275" mass="31422">MTILPMEVLNMFGETIMKVVPITLVVAVVFTVLTHFWACNPGKHWWRKTEIVTDVVYWFFVPLITRVVRIGLLVVGAAVVFNIHDADELIAFYDNGHGPLAQMPLWVQGIFFLVVSDFMLYWLHRMYHGGGFWKYHAIHHSSEEIDWISAARFHPVNLFLGTVAVDVLLLMAGISPNIMLWVGPFTTFHSAFVHANLNWTLGPFKYVLATPVFHRWHHTSLERGGNTNFAGTFPIWDIMFGTFRMPKGELPDNYGVDGEPLPTEFTGQLAYPFKQ</sequence>
<dbReference type="PANTHER" id="PTHR21624">
    <property type="entry name" value="STEROL DESATURASE-RELATED PROTEIN"/>
    <property type="match status" value="1"/>
</dbReference>
<reference evidence="8" key="1">
    <citation type="journal article" date="2020" name="Mol. Plant Microbe">
        <title>Rhizobial microsymbionts of the narrowly endemic Oxytropis species growing in Kamchatka are characterized by significant genetic diversity and possess a set of genes that are associated with T3SS and T6SS secretion systems and can affect the development of symbiosis.</title>
        <authorList>
            <person name="Safronova V."/>
            <person name="Guro P."/>
            <person name="Sazanova A."/>
            <person name="Kuznetsova I."/>
            <person name="Belimov A."/>
            <person name="Yakubov V."/>
            <person name="Chirak E."/>
            <person name="Afonin A."/>
            <person name="Gogolev Y."/>
            <person name="Andronov E."/>
            <person name="Tikhonovich I."/>
        </authorList>
    </citation>
    <scope>NUCLEOTIDE SEQUENCE [LARGE SCALE GENOMIC DNA]</scope>
    <source>
        <strain evidence="8">581</strain>
    </source>
</reference>
<proteinExistence type="predicted"/>
<organism evidence="7 8">
    <name type="scientific">Tardiphaga robiniae</name>
    <dbReference type="NCBI Taxonomy" id="943830"/>
    <lineage>
        <taxon>Bacteria</taxon>
        <taxon>Pseudomonadati</taxon>
        <taxon>Pseudomonadota</taxon>
        <taxon>Alphaproteobacteria</taxon>
        <taxon>Hyphomicrobiales</taxon>
        <taxon>Nitrobacteraceae</taxon>
        <taxon>Tardiphaga</taxon>
    </lineage>
</organism>
<dbReference type="Proteomes" id="UP000515291">
    <property type="component" value="Chromosome"/>
</dbReference>
<dbReference type="GO" id="GO:0008610">
    <property type="term" value="P:lipid biosynthetic process"/>
    <property type="evidence" value="ECO:0007669"/>
    <property type="project" value="InterPro"/>
</dbReference>
<dbReference type="GO" id="GO:0050479">
    <property type="term" value="F:glyceryl-ether monooxygenase activity"/>
    <property type="evidence" value="ECO:0007669"/>
    <property type="project" value="TreeGrafter"/>
</dbReference>
<evidence type="ECO:0000256" key="3">
    <source>
        <dbReference type="ARBA" id="ARBA00022989"/>
    </source>
</evidence>
<gene>
    <name evidence="7" type="ORF">HB776_30875</name>
</gene>
<accession>A0A7G6U7Z6</accession>
<dbReference type="GO" id="GO:0006643">
    <property type="term" value="P:membrane lipid metabolic process"/>
    <property type="evidence" value="ECO:0007669"/>
    <property type="project" value="TreeGrafter"/>
</dbReference>
<dbReference type="InterPro" id="IPR051689">
    <property type="entry name" value="Sterol_desaturase/TMEM195"/>
</dbReference>
<keyword evidence="6" id="KW-0472">Membrane</keyword>
<dbReference type="InterPro" id="IPR006694">
    <property type="entry name" value="Fatty_acid_hydroxylase"/>
</dbReference>
<evidence type="ECO:0000256" key="6">
    <source>
        <dbReference type="ARBA" id="ARBA00023136"/>
    </source>
</evidence>
<dbReference type="EMBL" id="CP050292">
    <property type="protein sequence ID" value="QND75128.1"/>
    <property type="molecule type" value="Genomic_DNA"/>
</dbReference>
<keyword evidence="5" id="KW-0443">Lipid metabolism</keyword>